<dbReference type="Pfam" id="PF09919">
    <property type="entry name" value="DUF2149"/>
    <property type="match status" value="1"/>
</dbReference>
<dbReference type="RefSeq" id="WP_130391897.1">
    <property type="nucleotide sequence ID" value="NZ_SGXM01000003.1"/>
</dbReference>
<sequence>MKFLDESEGDDPILSVVNLIDVFLVVIAALLVTIAQNPLNPFTHQDVTIITNPGKPNMEIVSRQGEKIVRYQASGQVGSGDGIKAGVAYRMKDGSMVYVPETGAGGAAVPNHSATQAPSQPESPKP</sequence>
<dbReference type="InterPro" id="IPR018676">
    <property type="entry name" value="DUF2149"/>
</dbReference>
<evidence type="ECO:0008006" key="5">
    <source>
        <dbReference type="Google" id="ProtNLM"/>
    </source>
</evidence>
<comment type="caution">
    <text evidence="3">The sequence shown here is derived from an EMBL/GenBank/DDBJ whole genome shotgun (WGS) entry which is preliminary data.</text>
</comment>
<dbReference type="AlphaFoldDB" id="A0A4Q7RWU0"/>
<protein>
    <recommendedName>
        <fullName evidence="5">DUF2149 domain-containing protein</fullName>
    </recommendedName>
</protein>
<feature type="transmembrane region" description="Helical" evidence="2">
    <location>
        <begin position="12"/>
        <end position="35"/>
    </location>
</feature>
<keyword evidence="4" id="KW-1185">Reference proteome</keyword>
<name>A0A4Q7RWU0_9BURK</name>
<evidence type="ECO:0000256" key="2">
    <source>
        <dbReference type="SAM" id="Phobius"/>
    </source>
</evidence>
<reference evidence="3 4" key="1">
    <citation type="journal article" date="2015" name="Stand. Genomic Sci.">
        <title>Genomic Encyclopedia of Bacterial and Archaeal Type Strains, Phase III: the genomes of soil and plant-associated and newly described type strains.</title>
        <authorList>
            <person name="Whitman W.B."/>
            <person name="Woyke T."/>
            <person name="Klenk H.P."/>
            <person name="Zhou Y."/>
            <person name="Lilburn T.G."/>
            <person name="Beck B.J."/>
            <person name="De Vos P."/>
            <person name="Vandamme P."/>
            <person name="Eisen J.A."/>
            <person name="Garrity G."/>
            <person name="Hugenholtz P."/>
            <person name="Kyrpides N.C."/>
        </authorList>
    </citation>
    <scope>NUCLEOTIDE SEQUENCE [LARGE SCALE GENOMIC DNA]</scope>
    <source>
        <strain evidence="3 4">ASC-9842</strain>
    </source>
</reference>
<feature type="region of interest" description="Disordered" evidence="1">
    <location>
        <begin position="102"/>
        <end position="126"/>
    </location>
</feature>
<keyword evidence="2" id="KW-0812">Transmembrane</keyword>
<evidence type="ECO:0000313" key="4">
    <source>
        <dbReference type="Proteomes" id="UP000291078"/>
    </source>
</evidence>
<gene>
    <name evidence="3" type="ORF">EV147_2899</name>
</gene>
<evidence type="ECO:0000256" key="1">
    <source>
        <dbReference type="SAM" id="MobiDB-lite"/>
    </source>
</evidence>
<dbReference type="OrthoDB" id="199365at2"/>
<dbReference type="EMBL" id="SGXM01000003">
    <property type="protein sequence ID" value="RZT38431.1"/>
    <property type="molecule type" value="Genomic_DNA"/>
</dbReference>
<evidence type="ECO:0000313" key="3">
    <source>
        <dbReference type="EMBL" id="RZT38431.1"/>
    </source>
</evidence>
<organism evidence="3 4">
    <name type="scientific">Cupriavidus agavae</name>
    <dbReference type="NCBI Taxonomy" id="1001822"/>
    <lineage>
        <taxon>Bacteria</taxon>
        <taxon>Pseudomonadati</taxon>
        <taxon>Pseudomonadota</taxon>
        <taxon>Betaproteobacteria</taxon>
        <taxon>Burkholderiales</taxon>
        <taxon>Burkholderiaceae</taxon>
        <taxon>Cupriavidus</taxon>
    </lineage>
</organism>
<accession>A0A4Q7RWU0</accession>
<keyword evidence="2" id="KW-0472">Membrane</keyword>
<dbReference type="Proteomes" id="UP000291078">
    <property type="component" value="Unassembled WGS sequence"/>
</dbReference>
<keyword evidence="2" id="KW-1133">Transmembrane helix</keyword>
<proteinExistence type="predicted"/>